<gene>
    <name evidence="4" type="ORF">E8E12_000884</name>
</gene>
<feature type="domain" description="Glycosyltransferase family 28 N-terminal" evidence="2">
    <location>
        <begin position="144"/>
        <end position="292"/>
    </location>
</feature>
<evidence type="ECO:0000259" key="3">
    <source>
        <dbReference type="Pfam" id="PF06722"/>
    </source>
</evidence>
<evidence type="ECO:0000313" key="5">
    <source>
        <dbReference type="Proteomes" id="UP000758155"/>
    </source>
</evidence>
<accession>A0A9P5C450</accession>
<evidence type="ECO:0000256" key="1">
    <source>
        <dbReference type="ARBA" id="ARBA00022679"/>
    </source>
</evidence>
<name>A0A9P5C450_9PLEO</name>
<proteinExistence type="predicted"/>
<dbReference type="InterPro" id="IPR050426">
    <property type="entry name" value="Glycosyltransferase_28"/>
</dbReference>
<dbReference type="GO" id="GO:0016906">
    <property type="term" value="F:sterol 3-beta-glucosyltransferase activity"/>
    <property type="evidence" value="ECO:0007669"/>
    <property type="project" value="UniProtKB-ARBA"/>
</dbReference>
<keyword evidence="5" id="KW-1185">Reference proteome</keyword>
<dbReference type="Proteomes" id="UP000758155">
    <property type="component" value="Unassembled WGS sequence"/>
</dbReference>
<dbReference type="SUPFAM" id="SSF53756">
    <property type="entry name" value="UDP-Glycosyltransferase/glycogen phosphorylase"/>
    <property type="match status" value="1"/>
</dbReference>
<feature type="domain" description="Erythromycin biosynthesis protein CIII-like C-terminal" evidence="3">
    <location>
        <begin position="448"/>
        <end position="557"/>
    </location>
</feature>
<dbReference type="InterPro" id="IPR010610">
    <property type="entry name" value="EryCIII-like_C"/>
</dbReference>
<dbReference type="FunFam" id="3.40.50.2000:FF:000009">
    <property type="entry name" value="Sterol 3-beta-glucosyltransferase UGT80A2"/>
    <property type="match status" value="1"/>
</dbReference>
<comment type="caution">
    <text evidence="4">The sequence shown here is derived from an EMBL/GenBank/DDBJ whole genome shotgun (WGS) entry which is preliminary data.</text>
</comment>
<dbReference type="Gene3D" id="3.40.50.2000">
    <property type="entry name" value="Glycogen Phosphorylase B"/>
    <property type="match status" value="2"/>
</dbReference>
<organism evidence="4 5">
    <name type="scientific">Didymella heteroderae</name>
    <dbReference type="NCBI Taxonomy" id="1769908"/>
    <lineage>
        <taxon>Eukaryota</taxon>
        <taxon>Fungi</taxon>
        <taxon>Dikarya</taxon>
        <taxon>Ascomycota</taxon>
        <taxon>Pezizomycotina</taxon>
        <taxon>Dothideomycetes</taxon>
        <taxon>Pleosporomycetidae</taxon>
        <taxon>Pleosporales</taxon>
        <taxon>Pleosporineae</taxon>
        <taxon>Didymellaceae</taxon>
        <taxon>Didymella</taxon>
    </lineage>
</organism>
<dbReference type="AlphaFoldDB" id="A0A9P5C450"/>
<reference evidence="4" key="1">
    <citation type="submission" date="2019-04" db="EMBL/GenBank/DDBJ databases">
        <title>Sequencing of skin fungus with MAO and IRED activity.</title>
        <authorList>
            <person name="Marsaioli A.J."/>
            <person name="Bonatto J.M.C."/>
            <person name="Reis Junior O."/>
        </authorList>
    </citation>
    <scope>NUCLEOTIDE SEQUENCE</scope>
    <source>
        <strain evidence="4">28M1</strain>
    </source>
</reference>
<dbReference type="InterPro" id="IPR002213">
    <property type="entry name" value="UDP_glucos_trans"/>
</dbReference>
<dbReference type="InterPro" id="IPR004276">
    <property type="entry name" value="GlycoTrans_28_N"/>
</dbReference>
<dbReference type="Pfam" id="PF03033">
    <property type="entry name" value="Glyco_transf_28"/>
    <property type="match status" value="1"/>
</dbReference>
<dbReference type="GO" id="GO:0005975">
    <property type="term" value="P:carbohydrate metabolic process"/>
    <property type="evidence" value="ECO:0007669"/>
    <property type="project" value="InterPro"/>
</dbReference>
<dbReference type="Pfam" id="PF06722">
    <property type="entry name" value="EryCIII-like_C"/>
    <property type="match status" value="1"/>
</dbReference>
<dbReference type="FunFam" id="3.40.50.2000:FF:000100">
    <property type="entry name" value="Glycosyltransferase family 1 protein"/>
    <property type="match status" value="1"/>
</dbReference>
<evidence type="ECO:0000313" key="4">
    <source>
        <dbReference type="EMBL" id="KAF3043956.1"/>
    </source>
</evidence>
<dbReference type="PANTHER" id="PTHR48050:SF27">
    <property type="entry name" value="GLUCOSYLTRANSFERASE, PUTATIVE (AFU_ORTHOLOGUE AFUA_7G04880)-RELATED"/>
    <property type="match status" value="1"/>
</dbReference>
<dbReference type="EMBL" id="SWKV01000010">
    <property type="protein sequence ID" value="KAF3043956.1"/>
    <property type="molecule type" value="Genomic_DNA"/>
</dbReference>
<dbReference type="CDD" id="cd03784">
    <property type="entry name" value="GT1_Gtf-like"/>
    <property type="match status" value="1"/>
</dbReference>
<dbReference type="PANTHER" id="PTHR48050">
    <property type="entry name" value="STEROL 3-BETA-GLUCOSYLTRANSFERASE"/>
    <property type="match status" value="1"/>
</dbReference>
<keyword evidence="1" id="KW-0808">Transferase</keyword>
<dbReference type="OrthoDB" id="5835829at2759"/>
<evidence type="ECO:0000259" key="2">
    <source>
        <dbReference type="Pfam" id="PF03033"/>
    </source>
</evidence>
<sequence length="858" mass="92794">MGLRPDSTQAPIPVWGEYETGMESIAALPPYSAESSAGTRPTTSRYMSNLEFAYEAPSSSDPLKVYHSAGPASASSSVLEMDAGEGSIPPPGDTGVTYNGRINIDLESRLTKTLVKLVPEKSKEPCEPSRRFTVFRGWSVRMNIVIQVVGSRGDVQPFVALGQELQKYGHRVRLATHNTFEDFVKKSNLEFYPIGGDPKELMAYMVKNPGLIPSMKSLREGDIKLKQVMVGEMLDGCWKSCVDADPYSGDPFVADAIIANPPSFAHIHCAQALGVPLHIMFTMPWSSTRAFPHPLANFKVGKIDPALINYASYGIVEFLTWQGLGSVINKFRATLDLEPIPTTVGPALAEALQIPFTYCWSPALVPKPADWPSHIDVCGFFFRDPPPYEPPAAIVSFLKSGPPPIYIGFGSIVLEDPVKMTSLILEAVTLCNVRAIISRGWSNLGSGLPDEANNVLFIGDCDHEWLFEHVTAVIHHGGAGTAACGLKNACPTLVVPFFGDQPFWGDMIAEAGAGPRPIPYKLLSSKNLVDAIRVLLAPETKEAARRISSQMASEQGVQAAVQSFHANLPFEAIPCNILHDQPATWMYKKAPIRLSKLAAQILIDHSVISPNDLSNYSTQTTHITNPRWDPATATASSSMSIVTNMGRATTNMVYEPYKELHRAKTDGTSDAAHNAATAGKMSVAALKGFGRFNAAFFKGAIVDLPLAAAEGFRAVPRLYGEEVKEHGQVTGIQSGFGKAGKNFAFGMADGFSDLFVRPIEDAKRDGPVGLAKGIGKGVLGFTSKTASAAVGIVAYPGEGICKSLRHAVHSGNRRDVKARKMVEGAFLAKRAELDEDVWRIIDAFEVLRCEKGRVKTGF</sequence>
<protein>
    <recommendedName>
        <fullName evidence="6">Transferase</fullName>
    </recommendedName>
</protein>
<evidence type="ECO:0008006" key="6">
    <source>
        <dbReference type="Google" id="ProtNLM"/>
    </source>
</evidence>